<dbReference type="Gene3D" id="3.50.50.60">
    <property type="entry name" value="FAD/NAD(P)-binding domain"/>
    <property type="match status" value="1"/>
</dbReference>
<dbReference type="RefSeq" id="WP_345205841.1">
    <property type="nucleotide sequence ID" value="NZ_BAABGM010000014.1"/>
</dbReference>
<evidence type="ECO:0000256" key="5">
    <source>
        <dbReference type="ARBA" id="ARBA00037941"/>
    </source>
</evidence>
<dbReference type="PANTHER" id="PTHR43104">
    <property type="entry name" value="L-2-HYDROXYGLUTARATE DEHYDROGENASE, MITOCHONDRIAL"/>
    <property type="match status" value="1"/>
</dbReference>
<reference evidence="8" key="1">
    <citation type="journal article" date="2019" name="Int. J. Syst. Evol. Microbiol.">
        <title>The Global Catalogue of Microorganisms (GCM) 10K type strain sequencing project: providing services to taxonomists for standard genome sequencing and annotation.</title>
        <authorList>
            <consortium name="The Broad Institute Genomics Platform"/>
            <consortium name="The Broad Institute Genome Sequencing Center for Infectious Disease"/>
            <person name="Wu L."/>
            <person name="Ma J."/>
        </authorList>
    </citation>
    <scope>NUCLEOTIDE SEQUENCE [LARGE SCALE GENOMIC DNA]</scope>
    <source>
        <strain evidence="8">JCM 17809</strain>
    </source>
</reference>
<dbReference type="Proteomes" id="UP001500945">
    <property type="component" value="Unassembled WGS sequence"/>
</dbReference>
<organism evidence="7 8">
    <name type="scientific">Fodinibacter luteus</name>
    <dbReference type="NCBI Taxonomy" id="552064"/>
    <lineage>
        <taxon>Bacteria</taxon>
        <taxon>Bacillati</taxon>
        <taxon>Actinomycetota</taxon>
        <taxon>Actinomycetes</taxon>
        <taxon>Micrococcales</taxon>
        <taxon>Intrasporangiaceae</taxon>
        <taxon>Fodinibacter (ex Wang et al. 2009)</taxon>
    </lineage>
</organism>
<dbReference type="Gene3D" id="3.30.9.10">
    <property type="entry name" value="D-Amino Acid Oxidase, subunit A, domain 2"/>
    <property type="match status" value="1"/>
</dbReference>
<sequence length="395" mass="42039">MTPAARVVVVGGGIVGLAVADRVLRDRPSTQVTVLEKEQDWARHQTGRNSGVVHSGLYYPPGSLKAAWCRAGATSLLRLAGEESIPHAVTGKLVVATHAGELDRLAALEERGRANGLAVTRLTAAQAREHEPHIAAVGALHVAETGVVDYRAVCAVLVRRLREAGAHLRPGTEVVGGRDTSREVVLDTTRGEVTADVAVVCAGLHADRVARLLGHRPSVRIVPFRGEYRSLTERAAPLVRGLVYPVPDPALPFLGVHLTRGVDGHVHAGPNAVLALAREGYTWGDVSAADLAGTLGYAGFWRLARRHHRSGAAELARSLSARRFTESVRRLLPELGDDDLVDAPAGVRAQAVRPDGTLVDDFLVERHGRVVHLLNAPSPAATASLEIARHVVSQL</sequence>
<comment type="caution">
    <text evidence="7">The sequence shown here is derived from an EMBL/GenBank/DDBJ whole genome shotgun (WGS) entry which is preliminary data.</text>
</comment>
<keyword evidence="4" id="KW-0560">Oxidoreductase</keyword>
<evidence type="ECO:0000256" key="2">
    <source>
        <dbReference type="ARBA" id="ARBA00022630"/>
    </source>
</evidence>
<comment type="similarity">
    <text evidence="5">Belongs to the L2HGDH family.</text>
</comment>
<evidence type="ECO:0000259" key="6">
    <source>
        <dbReference type="Pfam" id="PF01266"/>
    </source>
</evidence>
<feature type="domain" description="FAD dependent oxidoreductase" evidence="6">
    <location>
        <begin position="6"/>
        <end position="392"/>
    </location>
</feature>
<dbReference type="Pfam" id="PF01266">
    <property type="entry name" value="DAO"/>
    <property type="match status" value="1"/>
</dbReference>
<name>A0ABP8KHG3_9MICO</name>
<comment type="cofactor">
    <cofactor evidence="1">
        <name>FAD</name>
        <dbReference type="ChEBI" id="CHEBI:57692"/>
    </cofactor>
</comment>
<evidence type="ECO:0000313" key="8">
    <source>
        <dbReference type="Proteomes" id="UP001500945"/>
    </source>
</evidence>
<dbReference type="PANTHER" id="PTHR43104:SF2">
    <property type="entry name" value="L-2-HYDROXYGLUTARATE DEHYDROGENASE, MITOCHONDRIAL"/>
    <property type="match status" value="1"/>
</dbReference>
<proteinExistence type="inferred from homology"/>
<evidence type="ECO:0000256" key="4">
    <source>
        <dbReference type="ARBA" id="ARBA00023002"/>
    </source>
</evidence>
<protein>
    <submittedName>
        <fullName evidence="7">L-2-hydroxyglutarate oxidase</fullName>
    </submittedName>
</protein>
<keyword evidence="3" id="KW-0274">FAD</keyword>
<gene>
    <name evidence="7" type="primary">lhgO</name>
    <name evidence="7" type="ORF">GCM10023168_22410</name>
</gene>
<dbReference type="EMBL" id="BAABGM010000014">
    <property type="protein sequence ID" value="GAA4406920.1"/>
    <property type="molecule type" value="Genomic_DNA"/>
</dbReference>
<keyword evidence="8" id="KW-1185">Reference proteome</keyword>
<dbReference type="InterPro" id="IPR036188">
    <property type="entry name" value="FAD/NAD-bd_sf"/>
</dbReference>
<evidence type="ECO:0000256" key="3">
    <source>
        <dbReference type="ARBA" id="ARBA00022827"/>
    </source>
</evidence>
<dbReference type="NCBIfam" id="NF008726">
    <property type="entry name" value="PRK11728.1"/>
    <property type="match status" value="1"/>
</dbReference>
<evidence type="ECO:0000313" key="7">
    <source>
        <dbReference type="EMBL" id="GAA4406920.1"/>
    </source>
</evidence>
<dbReference type="SUPFAM" id="SSF51905">
    <property type="entry name" value="FAD/NAD(P)-binding domain"/>
    <property type="match status" value="1"/>
</dbReference>
<accession>A0ABP8KHG3</accession>
<dbReference type="InterPro" id="IPR006076">
    <property type="entry name" value="FAD-dep_OxRdtase"/>
</dbReference>
<keyword evidence="2" id="KW-0285">Flavoprotein</keyword>
<evidence type="ECO:0000256" key="1">
    <source>
        <dbReference type="ARBA" id="ARBA00001974"/>
    </source>
</evidence>